<evidence type="ECO:0000256" key="5">
    <source>
        <dbReference type="ARBA" id="ARBA00023136"/>
    </source>
</evidence>
<dbReference type="Pfam" id="PF25917">
    <property type="entry name" value="BSH_RND"/>
    <property type="match status" value="1"/>
</dbReference>
<proteinExistence type="inferred from homology"/>
<dbReference type="Gene3D" id="2.40.30.170">
    <property type="match status" value="1"/>
</dbReference>
<feature type="domain" description="Multidrug resistance protein MdtA-like barrel-sandwich hybrid" evidence="7">
    <location>
        <begin position="59"/>
        <end position="286"/>
    </location>
</feature>
<comment type="similarity">
    <text evidence="2">Belongs to the membrane fusion protein (MFP) (TC 8.A.1) family.</text>
</comment>
<keyword evidence="5" id="KW-0472">Membrane</keyword>
<dbReference type="STRING" id="1798182.GA0061081_10588"/>
<dbReference type="PANTHER" id="PTHR30386:SF26">
    <property type="entry name" value="TRANSPORT PROTEIN COMB"/>
    <property type="match status" value="1"/>
</dbReference>
<organism evidence="8 9">
    <name type="scientific">Gilliamella bombicola</name>
    <dbReference type="NCBI Taxonomy" id="1798182"/>
    <lineage>
        <taxon>Bacteria</taxon>
        <taxon>Pseudomonadati</taxon>
        <taxon>Pseudomonadota</taxon>
        <taxon>Gammaproteobacteria</taxon>
        <taxon>Orbales</taxon>
        <taxon>Orbaceae</taxon>
        <taxon>Gilliamella</taxon>
    </lineage>
</organism>
<keyword evidence="4" id="KW-1133">Transmembrane helix</keyword>
<evidence type="ECO:0000256" key="4">
    <source>
        <dbReference type="ARBA" id="ARBA00022989"/>
    </source>
</evidence>
<sequence length="376" mass="42118">MENKLYMKKNVKIPVIFLLLLIFGSFLIFVGSRNDAVSVAKSIKSGVLTADEINIAFQNVGGKVTQRFVQESQMVKKGDRLMQLEDIDTKLAIDRLQALVDSQKAAVNQEQAAIEITENETNLSELTTWRKIEEVQANLEAAKSARNLATTEFDRQTQLRKTGGNSQSQLDNARNAFINAKMQVVQIESQLSTLMIGATPEQISQFEQTQNATGMTLKSILIARQKLQNRQNQLAQLKAQLAQGEAELKQLQLNYERLTLTAPEDGKILKLMFEDGEMVPNGAPAVLLETNRKYIDIYVNEKMVNDYQPDTTITANVIALNKEVKGKVRFATAAPSFADLRMTRERGQADLTSYQVRIYIESIPKLLTGMTLEVDQ</sequence>
<dbReference type="GO" id="GO:0016020">
    <property type="term" value="C:membrane"/>
    <property type="evidence" value="ECO:0007669"/>
    <property type="project" value="UniProtKB-SubCell"/>
</dbReference>
<feature type="coiled-coil region" evidence="6">
    <location>
        <begin position="93"/>
        <end position="152"/>
    </location>
</feature>
<dbReference type="PANTHER" id="PTHR30386">
    <property type="entry name" value="MEMBRANE FUSION SUBUNIT OF EMRAB-TOLC MULTIDRUG EFFLUX PUMP"/>
    <property type="match status" value="1"/>
</dbReference>
<gene>
    <name evidence="8" type="ORF">GA0061081_10588</name>
</gene>
<accession>A0A1C4BRS0</accession>
<comment type="subcellular location">
    <subcellularLocation>
        <location evidence="1">Membrane</location>
        <topology evidence="1">Single-pass membrane protein</topology>
    </subcellularLocation>
</comment>
<keyword evidence="3" id="KW-0812">Transmembrane</keyword>
<reference evidence="9" key="1">
    <citation type="submission" date="2016-08" db="EMBL/GenBank/DDBJ databases">
        <authorList>
            <person name="Varghese N."/>
            <person name="Submissions Spin"/>
        </authorList>
    </citation>
    <scope>NUCLEOTIDE SEQUENCE [LARGE SCALE GENOMIC DNA]</scope>
    <source>
        <strain evidence="9">R-53248</strain>
    </source>
</reference>
<dbReference type="SUPFAM" id="SSF111369">
    <property type="entry name" value="HlyD-like secretion proteins"/>
    <property type="match status" value="2"/>
</dbReference>
<dbReference type="Gene3D" id="2.40.50.100">
    <property type="match status" value="2"/>
</dbReference>
<evidence type="ECO:0000313" key="8">
    <source>
        <dbReference type="EMBL" id="SCC09404.1"/>
    </source>
</evidence>
<dbReference type="AlphaFoldDB" id="A0A1C4BRS0"/>
<evidence type="ECO:0000256" key="6">
    <source>
        <dbReference type="SAM" id="Coils"/>
    </source>
</evidence>
<evidence type="ECO:0000259" key="7">
    <source>
        <dbReference type="Pfam" id="PF25917"/>
    </source>
</evidence>
<dbReference type="EMBL" id="FMAQ01000005">
    <property type="protein sequence ID" value="SCC09404.1"/>
    <property type="molecule type" value="Genomic_DNA"/>
</dbReference>
<protein>
    <submittedName>
        <fullName evidence="8">HlyD family secretion protein</fullName>
    </submittedName>
</protein>
<evidence type="ECO:0000256" key="2">
    <source>
        <dbReference type="ARBA" id="ARBA00009477"/>
    </source>
</evidence>
<evidence type="ECO:0000256" key="1">
    <source>
        <dbReference type="ARBA" id="ARBA00004167"/>
    </source>
</evidence>
<dbReference type="InterPro" id="IPR058625">
    <property type="entry name" value="MdtA-like_BSH"/>
</dbReference>
<keyword evidence="9" id="KW-1185">Reference proteome</keyword>
<evidence type="ECO:0000256" key="3">
    <source>
        <dbReference type="ARBA" id="ARBA00022692"/>
    </source>
</evidence>
<feature type="coiled-coil region" evidence="6">
    <location>
        <begin position="220"/>
        <end position="261"/>
    </location>
</feature>
<dbReference type="InterPro" id="IPR050739">
    <property type="entry name" value="MFP"/>
</dbReference>
<keyword evidence="6" id="KW-0175">Coiled coil</keyword>
<name>A0A1C4BRS0_9GAMM</name>
<evidence type="ECO:0000313" key="9">
    <source>
        <dbReference type="Proteomes" id="UP000199670"/>
    </source>
</evidence>
<dbReference type="Gene3D" id="1.10.287.470">
    <property type="entry name" value="Helix hairpin bin"/>
    <property type="match status" value="2"/>
</dbReference>
<dbReference type="Proteomes" id="UP000199670">
    <property type="component" value="Unassembled WGS sequence"/>
</dbReference>